<keyword evidence="1" id="KW-1133">Transmembrane helix</keyword>
<dbReference type="eggNOG" id="ENOG502RQ81">
    <property type="taxonomic scope" value="Eukaryota"/>
</dbReference>
<dbReference type="Proteomes" id="UP000000709">
    <property type="component" value="Unassembled WGS sequence"/>
</dbReference>
<dbReference type="InParanoid" id="G3AIW2"/>
<keyword evidence="1" id="KW-0472">Membrane</keyword>
<protein>
    <submittedName>
        <fullName evidence="2">Uncharacterized protein</fullName>
    </submittedName>
</protein>
<organism evidence="3">
    <name type="scientific">Spathaspora passalidarum (strain NRRL Y-27907 / 11-Y1)</name>
    <dbReference type="NCBI Taxonomy" id="619300"/>
    <lineage>
        <taxon>Eukaryota</taxon>
        <taxon>Fungi</taxon>
        <taxon>Dikarya</taxon>
        <taxon>Ascomycota</taxon>
        <taxon>Saccharomycotina</taxon>
        <taxon>Pichiomycetes</taxon>
        <taxon>Debaryomycetaceae</taxon>
        <taxon>Spathaspora</taxon>
    </lineage>
</organism>
<keyword evidence="1" id="KW-0812">Transmembrane</keyword>
<dbReference type="Pfam" id="PF12716">
    <property type="entry name" value="Apq12"/>
    <property type="match status" value="1"/>
</dbReference>
<feature type="transmembrane region" description="Helical" evidence="1">
    <location>
        <begin position="39"/>
        <end position="56"/>
    </location>
</feature>
<name>G3AIW2_SPAPN</name>
<reference evidence="2 3" key="1">
    <citation type="journal article" date="2011" name="Proc. Natl. Acad. Sci. U.S.A.">
        <title>Comparative genomics of xylose-fermenting fungi for enhanced biofuel production.</title>
        <authorList>
            <person name="Wohlbach D.J."/>
            <person name="Kuo A."/>
            <person name="Sato T.K."/>
            <person name="Potts K.M."/>
            <person name="Salamov A.A."/>
            <person name="LaButti K.M."/>
            <person name="Sun H."/>
            <person name="Clum A."/>
            <person name="Pangilinan J.L."/>
            <person name="Lindquist E.A."/>
            <person name="Lucas S."/>
            <person name="Lapidus A."/>
            <person name="Jin M."/>
            <person name="Gunawan C."/>
            <person name="Balan V."/>
            <person name="Dale B.E."/>
            <person name="Jeffries T.W."/>
            <person name="Zinkel R."/>
            <person name="Barry K.W."/>
            <person name="Grigoriev I.V."/>
            <person name="Gasch A.P."/>
        </authorList>
    </citation>
    <scope>NUCLEOTIDE SEQUENCE [LARGE SCALE GENOMIC DNA]</scope>
    <source>
        <strain evidence="3">NRRL Y-27907 / 11-Y1</strain>
    </source>
</reference>
<evidence type="ECO:0000313" key="3">
    <source>
        <dbReference type="Proteomes" id="UP000000709"/>
    </source>
</evidence>
<evidence type="ECO:0000313" key="2">
    <source>
        <dbReference type="EMBL" id="EGW33773.1"/>
    </source>
</evidence>
<accession>G3AIW2</accession>
<dbReference type="EMBL" id="GL996500">
    <property type="protein sequence ID" value="EGW33773.1"/>
    <property type="molecule type" value="Genomic_DNA"/>
</dbReference>
<evidence type="ECO:0000256" key="1">
    <source>
        <dbReference type="SAM" id="Phobius"/>
    </source>
</evidence>
<dbReference type="RefSeq" id="XP_007373357.1">
    <property type="nucleotide sequence ID" value="XM_007373295.1"/>
</dbReference>
<keyword evidence="3" id="KW-1185">Reference proteome</keyword>
<dbReference type="AlphaFoldDB" id="G3AIW2"/>
<dbReference type="KEGG" id="spaa:SPAPADRAFT_48890"/>
<dbReference type="GeneID" id="18871282"/>
<sequence length="198" mass="22416">MSVNDILISVGAVVLTFLQIILSNAIAALVFAHRRYPDLTAITVVLLGSYATYRILKKSAKMWINFIFTLIKLVVVLTIVLSGVMIYFRGWKFYEQDISFIYHAFQGILNLSGFMNETQIENFVSQIGIAFSKLNSQESAEPNEFAEFVNYIKSNFDFKDMGANYDYINELAGQGAEYLDKVDLKDFAEGLFGHVNQN</sequence>
<feature type="transmembrane region" description="Helical" evidence="1">
    <location>
        <begin position="62"/>
        <end position="88"/>
    </location>
</feature>
<dbReference type="InterPro" id="IPR024316">
    <property type="entry name" value="APQ12"/>
</dbReference>
<dbReference type="HOGENOM" id="CLU_112097_0_0_1"/>
<dbReference type="OMA" id="WINFIFT"/>
<proteinExistence type="predicted"/>
<feature type="transmembrane region" description="Helical" evidence="1">
    <location>
        <begin position="6"/>
        <end position="32"/>
    </location>
</feature>
<gene>
    <name evidence="2" type="ORF">SPAPADRAFT_48890</name>
</gene>